<dbReference type="InterPro" id="IPR007475">
    <property type="entry name" value="UbiK"/>
</dbReference>
<name>A0A1K2H5C0_9NEIS</name>
<comment type="function">
    <text evidence="1">Required for efficient ubiquinone (coenzyme Q) biosynthesis. UbiK is probably an accessory factor of Ubi enzymes and facilitates ubiquinone biosynthesis by acting as an assembly factor, a targeting factor, or both.</text>
</comment>
<evidence type="ECO:0000313" key="3">
    <source>
        <dbReference type="Proteomes" id="UP000186513"/>
    </source>
</evidence>
<evidence type="ECO:0000313" key="2">
    <source>
        <dbReference type="EMBL" id="SFZ70353.1"/>
    </source>
</evidence>
<feature type="coiled-coil region" evidence="1">
    <location>
        <begin position="56"/>
        <end position="83"/>
    </location>
</feature>
<keyword evidence="1" id="KW-0175">Coiled coil</keyword>
<dbReference type="EMBL" id="FPKR01000001">
    <property type="protein sequence ID" value="SFZ70353.1"/>
    <property type="molecule type" value="Genomic_DNA"/>
</dbReference>
<dbReference type="PANTHER" id="PTHR38040">
    <property type="entry name" value="UBIQUINONE BIOSYNTHESIS ACCESSORY FACTOR UBIK"/>
    <property type="match status" value="1"/>
</dbReference>
<dbReference type="Proteomes" id="UP000186513">
    <property type="component" value="Unassembled WGS sequence"/>
</dbReference>
<dbReference type="RefSeq" id="WP_072426730.1">
    <property type="nucleotide sequence ID" value="NZ_FPKR01000001.1"/>
</dbReference>
<comment type="subcellular location">
    <subcellularLocation>
        <location evidence="1">Cytoplasm</location>
    </subcellularLocation>
</comment>
<keyword evidence="1" id="KW-0831">Ubiquinone biosynthesis</keyword>
<comment type="similarity">
    <text evidence="1">Belongs to the UbiK family.</text>
</comment>
<dbReference type="GO" id="GO:0005737">
    <property type="term" value="C:cytoplasm"/>
    <property type="evidence" value="ECO:0007669"/>
    <property type="project" value="UniProtKB-SubCell"/>
</dbReference>
<protein>
    <recommendedName>
        <fullName evidence="1">Ubiquinone biosynthesis accessory factor UbiK</fullName>
    </recommendedName>
</protein>
<evidence type="ECO:0000256" key="1">
    <source>
        <dbReference type="HAMAP-Rule" id="MF_02216"/>
    </source>
</evidence>
<dbReference type="OrthoDB" id="5297354at2"/>
<dbReference type="HAMAP" id="MF_02216">
    <property type="entry name" value="UbiK"/>
    <property type="match status" value="1"/>
</dbReference>
<keyword evidence="1" id="KW-0963">Cytoplasm</keyword>
<dbReference type="STRING" id="1121279.SAMN02745887_00179"/>
<gene>
    <name evidence="1" type="primary">ubiK</name>
    <name evidence="2" type="ORF">SAMN02745887_00179</name>
</gene>
<dbReference type="PANTHER" id="PTHR38040:SF1">
    <property type="entry name" value="UBIQUINONE BIOSYNTHESIS ACCESSORY FACTOR UBIK"/>
    <property type="match status" value="1"/>
</dbReference>
<sequence>MLAQRLFDEVSGKIAEVMAAGPARDIEKNVRAVLSAGFAKLDLVTREEFEVQQAVLAKTRETLTALEARVAALEARHAGEVAEAANPQDDF</sequence>
<dbReference type="Pfam" id="PF04380">
    <property type="entry name" value="BMFP"/>
    <property type="match status" value="1"/>
</dbReference>
<keyword evidence="3" id="KW-1185">Reference proteome</keyword>
<accession>A0A1K2H5C0</accession>
<dbReference type="AlphaFoldDB" id="A0A1K2H5C0"/>
<dbReference type="UniPathway" id="UPA00232"/>
<comment type="pathway">
    <text evidence="1">Cofactor biosynthesis; ubiquinone biosynthesis.</text>
</comment>
<proteinExistence type="inferred from homology"/>
<reference evidence="2 3" key="1">
    <citation type="submission" date="2016-11" db="EMBL/GenBank/DDBJ databases">
        <authorList>
            <person name="Jaros S."/>
            <person name="Januszkiewicz K."/>
            <person name="Wedrychowicz H."/>
        </authorList>
    </citation>
    <scope>NUCLEOTIDE SEQUENCE [LARGE SCALE GENOMIC DNA]</scope>
    <source>
        <strain evidence="2 3">DSM 18899</strain>
    </source>
</reference>
<dbReference type="GO" id="GO:0006744">
    <property type="term" value="P:ubiquinone biosynthetic process"/>
    <property type="evidence" value="ECO:0007669"/>
    <property type="project" value="UniProtKB-UniRule"/>
</dbReference>
<organism evidence="2 3">
    <name type="scientific">Chitinimonas taiwanensis DSM 18899</name>
    <dbReference type="NCBI Taxonomy" id="1121279"/>
    <lineage>
        <taxon>Bacteria</taxon>
        <taxon>Pseudomonadati</taxon>
        <taxon>Pseudomonadota</taxon>
        <taxon>Betaproteobacteria</taxon>
        <taxon>Neisseriales</taxon>
        <taxon>Chitinibacteraceae</taxon>
        <taxon>Chitinimonas</taxon>
    </lineage>
</organism>